<evidence type="ECO:0000313" key="2">
    <source>
        <dbReference type="EMBL" id="UXX81368.1"/>
    </source>
</evidence>
<sequence length="96" mass="10868">MYPNPTSDWLAIQPTSGMDQGSYQLVNSLGIIVLQESAVDFSTKKTIELNSLSNGVYLLIIKLDNKPIGKHYLYTAIEFVQEELIDTLINYFCYSK</sequence>
<proteinExistence type="predicted"/>
<dbReference type="NCBIfam" id="TIGR04183">
    <property type="entry name" value="Por_Secre_tail"/>
    <property type="match status" value="1"/>
</dbReference>
<keyword evidence="3" id="KW-1185">Reference proteome</keyword>
<evidence type="ECO:0000259" key="1">
    <source>
        <dbReference type="Pfam" id="PF18962"/>
    </source>
</evidence>
<evidence type="ECO:0000313" key="3">
    <source>
        <dbReference type="Proteomes" id="UP001062165"/>
    </source>
</evidence>
<dbReference type="Pfam" id="PF18962">
    <property type="entry name" value="Por_Secre_tail"/>
    <property type="match status" value="1"/>
</dbReference>
<gene>
    <name evidence="2" type="ORF">N7E81_14875</name>
</gene>
<dbReference type="InterPro" id="IPR026444">
    <property type="entry name" value="Secre_tail"/>
</dbReference>
<accession>A0ABY6D5I2</accession>
<reference evidence="2" key="1">
    <citation type="submission" date="2022-10" db="EMBL/GenBank/DDBJ databases">
        <title>Comparative genomics and taxonomic characterization of three novel marine species of genus Reichenbachiella exhibiting antioxidant and polysaccharide degradation activities.</title>
        <authorList>
            <person name="Muhammad N."/>
            <person name="Lee Y.-J."/>
            <person name="Ko J."/>
            <person name="Kim S.-G."/>
        </authorList>
    </citation>
    <scope>NUCLEOTIDE SEQUENCE</scope>
    <source>
        <strain evidence="2">Wsw4-B4</strain>
    </source>
</reference>
<protein>
    <submittedName>
        <fullName evidence="2">T9SS type A sorting domain-containing protein</fullName>
    </submittedName>
</protein>
<name>A0ABY6D5I2_9BACT</name>
<dbReference type="Proteomes" id="UP001062165">
    <property type="component" value="Chromosome"/>
</dbReference>
<feature type="domain" description="Secretion system C-terminal sorting" evidence="1">
    <location>
        <begin position="1"/>
        <end position="66"/>
    </location>
</feature>
<organism evidence="2 3">
    <name type="scientific">Reichenbachiella carrageenanivorans</name>
    <dbReference type="NCBI Taxonomy" id="2979869"/>
    <lineage>
        <taxon>Bacteria</taxon>
        <taxon>Pseudomonadati</taxon>
        <taxon>Bacteroidota</taxon>
        <taxon>Cytophagia</taxon>
        <taxon>Cytophagales</taxon>
        <taxon>Reichenbachiellaceae</taxon>
        <taxon>Reichenbachiella</taxon>
    </lineage>
</organism>
<dbReference type="EMBL" id="CP106735">
    <property type="protein sequence ID" value="UXX81368.1"/>
    <property type="molecule type" value="Genomic_DNA"/>
</dbReference>